<feature type="chain" id="PRO_5020848290" description="Esterase" evidence="1">
    <location>
        <begin position="18"/>
        <end position="378"/>
    </location>
</feature>
<name>A0A4Q0P7J0_9FLAO</name>
<organism evidence="2 3">
    <name type="scientific">Leeuwenhoekiella aequorea</name>
    <dbReference type="NCBI Taxonomy" id="283736"/>
    <lineage>
        <taxon>Bacteria</taxon>
        <taxon>Pseudomonadati</taxon>
        <taxon>Bacteroidota</taxon>
        <taxon>Flavobacteriia</taxon>
        <taxon>Flavobacteriales</taxon>
        <taxon>Flavobacteriaceae</taxon>
        <taxon>Leeuwenhoekiella</taxon>
    </lineage>
</organism>
<dbReference type="Pfam" id="PF00756">
    <property type="entry name" value="Esterase"/>
    <property type="match status" value="1"/>
</dbReference>
<dbReference type="SUPFAM" id="SSF53474">
    <property type="entry name" value="alpha/beta-Hydrolases"/>
    <property type="match status" value="1"/>
</dbReference>
<dbReference type="OrthoDB" id="1142077at2"/>
<dbReference type="Gene3D" id="3.40.50.1820">
    <property type="entry name" value="alpha/beta hydrolase"/>
    <property type="match status" value="1"/>
</dbReference>
<dbReference type="InterPro" id="IPR011990">
    <property type="entry name" value="TPR-like_helical_dom_sf"/>
</dbReference>
<dbReference type="InterPro" id="IPR050583">
    <property type="entry name" value="Mycobacterial_A85_antigen"/>
</dbReference>
<dbReference type="Gene3D" id="1.25.40.10">
    <property type="entry name" value="Tetratricopeptide repeat domain"/>
    <property type="match status" value="1"/>
</dbReference>
<evidence type="ECO:0000313" key="2">
    <source>
        <dbReference type="EMBL" id="RXG22106.1"/>
    </source>
</evidence>
<dbReference type="RefSeq" id="WP_128758003.1">
    <property type="nucleotide sequence ID" value="NZ_QOVM01000004.1"/>
</dbReference>
<evidence type="ECO:0000256" key="1">
    <source>
        <dbReference type="SAM" id="SignalP"/>
    </source>
</evidence>
<dbReference type="AlphaFoldDB" id="A0A4Q0P7J0"/>
<proteinExistence type="predicted"/>
<dbReference type="Proteomes" id="UP000289238">
    <property type="component" value="Unassembled WGS sequence"/>
</dbReference>
<dbReference type="InterPro" id="IPR029058">
    <property type="entry name" value="AB_hydrolase_fold"/>
</dbReference>
<evidence type="ECO:0008006" key="4">
    <source>
        <dbReference type="Google" id="ProtNLM"/>
    </source>
</evidence>
<accession>A0A4Q0P7J0</accession>
<dbReference type="EMBL" id="QOVM01000004">
    <property type="protein sequence ID" value="RXG22106.1"/>
    <property type="molecule type" value="Genomic_DNA"/>
</dbReference>
<dbReference type="PANTHER" id="PTHR48098:SF6">
    <property type="entry name" value="FERRI-BACILLIBACTIN ESTERASE BESA"/>
    <property type="match status" value="1"/>
</dbReference>
<keyword evidence="1" id="KW-0732">Signal</keyword>
<evidence type="ECO:0000313" key="3">
    <source>
        <dbReference type="Proteomes" id="UP000289238"/>
    </source>
</evidence>
<feature type="signal peptide" evidence="1">
    <location>
        <begin position="1"/>
        <end position="17"/>
    </location>
</feature>
<reference evidence="2 3" key="1">
    <citation type="submission" date="2018-07" db="EMBL/GenBank/DDBJ databases">
        <title>Leeuwenhoekiella genomics.</title>
        <authorList>
            <person name="Tahon G."/>
            <person name="Willems A."/>
        </authorList>
    </citation>
    <scope>NUCLEOTIDE SEQUENCE [LARGE SCALE GENOMIC DNA]</scope>
    <source>
        <strain evidence="2 3">LMG 22550</strain>
    </source>
</reference>
<keyword evidence="3" id="KW-1185">Reference proteome</keyword>
<dbReference type="InterPro" id="IPR000801">
    <property type="entry name" value="Esterase-like"/>
</dbReference>
<comment type="caution">
    <text evidence="2">The sequence shown here is derived from an EMBL/GenBank/DDBJ whole genome shotgun (WGS) entry which is preliminary data.</text>
</comment>
<gene>
    <name evidence="2" type="ORF">DSM00_2170</name>
</gene>
<protein>
    <recommendedName>
        <fullName evidence="4">Esterase</fullName>
    </recommendedName>
</protein>
<dbReference type="PANTHER" id="PTHR48098">
    <property type="entry name" value="ENTEROCHELIN ESTERASE-RELATED"/>
    <property type="match status" value="1"/>
</dbReference>
<sequence length="378" mass="43425">MKKTLLLCLLFTSFLDAQVIYETVPSLNFGEPRQVKIQLPRNYESNKNKDYPVIVVLDADYLFEPVAGNVDYYSYWEDMPQAIVVGIMQPDRMADSQYDETNFLPVGQGKLFFDFIGNELFPWLSKKYRLAPFNLIIGHDATAGFANYFLMKNPPLFNAYVSLSPDLAPQMSERLTDNLQRTDNKIFYYQATGSQDITPLRDATLALNTSLENIENTNIKYYFDDFEEATHYTLVGRGIPSALEQIFSIYRPITKKEFEDQVLNAESPYAYLIEKYEIIENLFGMNDRIRINDFIAIAAALEKKSDWEGFEDLGKLARKEYPETVLGSYYLGKSYEGKGDTKKAMRTYESALVLKSAGDIDKDVLMARAQRIKDDFGY</sequence>